<evidence type="ECO:0000256" key="1">
    <source>
        <dbReference type="SAM" id="MobiDB-lite"/>
    </source>
</evidence>
<sequence>MAGTPLVTDATQQTSGRKNAKSGPVQDTELVLLCTIFCATTCSPGSQSRDIHVQLDLTARGVCTRSTHSRDCEPRARFWLRLNGRWKEVTTSVVNLAADGWEVLALSICCVHSQ</sequence>
<keyword evidence="3" id="KW-1185">Reference proteome</keyword>
<comment type="caution">
    <text evidence="2">The sequence shown here is derived from an EMBL/GenBank/DDBJ whole genome shotgun (WGS) entry which is preliminary data.</text>
</comment>
<name>A0ABD0KKR0_9CAEN</name>
<reference evidence="2 3" key="1">
    <citation type="journal article" date="2023" name="Sci. Data">
        <title>Genome assembly of the Korean intertidal mud-creeper Batillaria attramentaria.</title>
        <authorList>
            <person name="Patra A.K."/>
            <person name="Ho P.T."/>
            <person name="Jun S."/>
            <person name="Lee S.J."/>
            <person name="Kim Y."/>
            <person name="Won Y.J."/>
        </authorList>
    </citation>
    <scope>NUCLEOTIDE SEQUENCE [LARGE SCALE GENOMIC DNA]</scope>
    <source>
        <strain evidence="2">Wonlab-2016</strain>
    </source>
</reference>
<protein>
    <submittedName>
        <fullName evidence="2">Uncharacterized protein</fullName>
    </submittedName>
</protein>
<dbReference type="AlphaFoldDB" id="A0ABD0KKR0"/>
<dbReference type="EMBL" id="JACVVK020000159">
    <property type="protein sequence ID" value="KAK7487808.1"/>
    <property type="molecule type" value="Genomic_DNA"/>
</dbReference>
<evidence type="ECO:0000313" key="3">
    <source>
        <dbReference type="Proteomes" id="UP001519460"/>
    </source>
</evidence>
<proteinExistence type="predicted"/>
<accession>A0ABD0KKR0</accession>
<evidence type="ECO:0000313" key="2">
    <source>
        <dbReference type="EMBL" id="KAK7487808.1"/>
    </source>
</evidence>
<gene>
    <name evidence="2" type="ORF">BaRGS_00020949</name>
</gene>
<organism evidence="2 3">
    <name type="scientific">Batillaria attramentaria</name>
    <dbReference type="NCBI Taxonomy" id="370345"/>
    <lineage>
        <taxon>Eukaryota</taxon>
        <taxon>Metazoa</taxon>
        <taxon>Spiralia</taxon>
        <taxon>Lophotrochozoa</taxon>
        <taxon>Mollusca</taxon>
        <taxon>Gastropoda</taxon>
        <taxon>Caenogastropoda</taxon>
        <taxon>Sorbeoconcha</taxon>
        <taxon>Cerithioidea</taxon>
        <taxon>Batillariidae</taxon>
        <taxon>Batillaria</taxon>
    </lineage>
</organism>
<feature type="region of interest" description="Disordered" evidence="1">
    <location>
        <begin position="1"/>
        <end position="24"/>
    </location>
</feature>
<dbReference type="Proteomes" id="UP001519460">
    <property type="component" value="Unassembled WGS sequence"/>
</dbReference>